<organism evidence="1 2">
    <name type="scientific">Rhizophagus irregularis</name>
    <dbReference type="NCBI Taxonomy" id="588596"/>
    <lineage>
        <taxon>Eukaryota</taxon>
        <taxon>Fungi</taxon>
        <taxon>Fungi incertae sedis</taxon>
        <taxon>Mucoromycota</taxon>
        <taxon>Glomeromycotina</taxon>
        <taxon>Glomeromycetes</taxon>
        <taxon>Glomerales</taxon>
        <taxon>Glomeraceae</taxon>
        <taxon>Rhizophagus</taxon>
    </lineage>
</organism>
<evidence type="ECO:0000313" key="1">
    <source>
        <dbReference type="EMBL" id="PKK55496.1"/>
    </source>
</evidence>
<reference evidence="1 2" key="2">
    <citation type="submission" date="2017-10" db="EMBL/GenBank/DDBJ databases">
        <title>Extensive intraspecific genome diversity in a model arbuscular mycorrhizal fungus.</title>
        <authorList>
            <person name="Chen E.C.H."/>
            <person name="Morin E."/>
            <person name="Baudet D."/>
            <person name="Noel J."/>
            <person name="Ndikumana S."/>
            <person name="Charron P."/>
            <person name="St-Onge C."/>
            <person name="Giorgi J."/>
            <person name="Grigoriev I.V."/>
            <person name="Roux C."/>
            <person name="Martin F.M."/>
            <person name="Corradi N."/>
        </authorList>
    </citation>
    <scope>NUCLEOTIDE SEQUENCE [LARGE SCALE GENOMIC DNA]</scope>
    <source>
        <strain evidence="1 2">C2</strain>
    </source>
</reference>
<comment type="caution">
    <text evidence="1">The sequence shown here is derived from an EMBL/GenBank/DDBJ whole genome shotgun (WGS) entry which is preliminary data.</text>
</comment>
<evidence type="ECO:0000313" key="2">
    <source>
        <dbReference type="Proteomes" id="UP000233469"/>
    </source>
</evidence>
<dbReference type="VEuPathDB" id="FungiDB:FUN_007384"/>
<protein>
    <submittedName>
        <fullName evidence="1">Uncharacterized protein</fullName>
    </submittedName>
</protein>
<name>A0A2N1M1L0_9GLOM</name>
<sequence length="100" mass="11438">MIDLPGNSVIWDIWGEEGSSASTIRKGSRKIARRPDYMTVVQLGKGIELEIVYLETGKPNSSQDKCQRDHKKLIRFSKDSIDTTRKISKLKRVFNLSSKR</sequence>
<proteinExistence type="predicted"/>
<dbReference type="EMBL" id="LLXL01007474">
    <property type="protein sequence ID" value="PKK55496.1"/>
    <property type="molecule type" value="Genomic_DNA"/>
</dbReference>
<reference evidence="1 2" key="1">
    <citation type="submission" date="2016-04" db="EMBL/GenBank/DDBJ databases">
        <title>Genome analyses suggest a sexual origin of heterokaryosis in a supposedly ancient asexual fungus.</title>
        <authorList>
            <person name="Ropars J."/>
            <person name="Sedzielewska K."/>
            <person name="Noel J."/>
            <person name="Charron P."/>
            <person name="Farinelli L."/>
            <person name="Marton T."/>
            <person name="Kruger M."/>
            <person name="Pelin A."/>
            <person name="Brachmann A."/>
            <person name="Corradi N."/>
        </authorList>
    </citation>
    <scope>NUCLEOTIDE SEQUENCE [LARGE SCALE GENOMIC DNA]</scope>
    <source>
        <strain evidence="1 2">C2</strain>
    </source>
</reference>
<dbReference type="Proteomes" id="UP000233469">
    <property type="component" value="Unassembled WGS sequence"/>
</dbReference>
<dbReference type="VEuPathDB" id="FungiDB:RhiirA1_484946"/>
<gene>
    <name evidence="1" type="ORF">RhiirC2_802243</name>
</gene>
<dbReference type="AlphaFoldDB" id="A0A2N1M1L0"/>
<accession>A0A2N1M1L0</accession>